<dbReference type="CDD" id="cd04369">
    <property type="entry name" value="Bromodomain"/>
    <property type="match status" value="1"/>
</dbReference>
<reference evidence="9" key="1">
    <citation type="journal article" date="2019" name="Nat. Commun.">
        <title>Expansion of phycobilisome linker gene families in mesophilic red algae.</title>
        <authorList>
            <person name="Lee J."/>
            <person name="Kim D."/>
            <person name="Bhattacharya D."/>
            <person name="Yoon H.S."/>
        </authorList>
    </citation>
    <scope>NUCLEOTIDE SEQUENCE [LARGE SCALE GENOMIC DNA]</scope>
    <source>
        <strain evidence="9">CCMP 1328</strain>
    </source>
</reference>
<keyword evidence="1" id="KW-0805">Transcription regulation</keyword>
<dbReference type="InterPro" id="IPR001487">
    <property type="entry name" value="Bromodomain"/>
</dbReference>
<proteinExistence type="predicted"/>
<sequence>MLVGKSAQRSSSFRHFVDVSDMNSRVCDADPSELESRRKLIERLNSIDPETARIEVLTKKQFKVAKPHLLLSAGKRKRSSSEASASGIGQSDIGFNLCLDLLHNLLADPEVASVFGKPVTELWLPESIPGYLEAIEHPMDLDTVKRNLLRGAYTSDERTDVQAFSEDVRLVFENAMLYNEEYNVYYQLARVTLQKFDEAVPYLISMVEGNDLEADDEEDENDSTDHTEDERIHRDGKRSRVSLYDGDDDGCDVVEQDAQKDKCGPDLEQRCGGKPRSTSVGGGAESSSCSSWIEERGSRLSGPSGGDAVDILSYEQKKRLGESICRLSEAKLRKLIRLISLREGPAPVNTQHEIELDIDSLSMETLRDVQAFVRKCENDESGTGFSELSSSSAEDSNVYEDRNGADSGSDEEEAGEY</sequence>
<dbReference type="InterPro" id="IPR038336">
    <property type="entry name" value="NET_sf"/>
</dbReference>
<dbReference type="Gene3D" id="1.20.1270.220">
    <property type="match status" value="1"/>
</dbReference>
<keyword evidence="9" id="KW-1185">Reference proteome</keyword>
<dbReference type="InterPro" id="IPR027353">
    <property type="entry name" value="NET_dom"/>
</dbReference>
<evidence type="ECO:0000259" key="7">
    <source>
        <dbReference type="PROSITE" id="PS51525"/>
    </source>
</evidence>
<feature type="compositionally biased region" description="Acidic residues" evidence="5">
    <location>
        <begin position="408"/>
        <end position="417"/>
    </location>
</feature>
<evidence type="ECO:0000256" key="5">
    <source>
        <dbReference type="SAM" id="MobiDB-lite"/>
    </source>
</evidence>
<dbReference type="Gene3D" id="1.20.920.10">
    <property type="entry name" value="Bromodomain-like"/>
    <property type="match status" value="1"/>
</dbReference>
<name>A0A5J4Z088_PORPP</name>
<feature type="compositionally biased region" description="Acidic residues" evidence="5">
    <location>
        <begin position="211"/>
        <end position="222"/>
    </location>
</feature>
<dbReference type="OrthoDB" id="6110at2759"/>
<keyword evidence="2 4" id="KW-0103">Bromodomain</keyword>
<dbReference type="SUPFAM" id="SSF47370">
    <property type="entry name" value="Bromodomain"/>
    <property type="match status" value="1"/>
</dbReference>
<feature type="region of interest" description="Disordered" evidence="5">
    <location>
        <begin position="378"/>
        <end position="417"/>
    </location>
</feature>
<dbReference type="Proteomes" id="UP000324585">
    <property type="component" value="Unassembled WGS sequence"/>
</dbReference>
<dbReference type="PROSITE" id="PS50014">
    <property type="entry name" value="BROMODOMAIN_2"/>
    <property type="match status" value="1"/>
</dbReference>
<feature type="region of interest" description="Disordered" evidence="5">
    <location>
        <begin position="257"/>
        <end position="304"/>
    </location>
</feature>
<evidence type="ECO:0000256" key="2">
    <source>
        <dbReference type="ARBA" id="ARBA00023117"/>
    </source>
</evidence>
<evidence type="ECO:0000256" key="3">
    <source>
        <dbReference type="ARBA" id="ARBA00023163"/>
    </source>
</evidence>
<dbReference type="EMBL" id="VRMN01000002">
    <property type="protein sequence ID" value="KAA8497026.1"/>
    <property type="molecule type" value="Genomic_DNA"/>
</dbReference>
<accession>A0A5J4Z088</accession>
<feature type="compositionally biased region" description="Basic and acidic residues" evidence="5">
    <location>
        <begin position="223"/>
        <end position="233"/>
    </location>
</feature>
<evidence type="ECO:0000313" key="9">
    <source>
        <dbReference type="Proteomes" id="UP000324585"/>
    </source>
</evidence>
<comment type="caution">
    <text evidence="8">The sequence shown here is derived from an EMBL/GenBank/DDBJ whole genome shotgun (WGS) entry which is preliminary data.</text>
</comment>
<feature type="domain" description="NET" evidence="7">
    <location>
        <begin position="302"/>
        <end position="384"/>
    </location>
</feature>
<evidence type="ECO:0000313" key="8">
    <source>
        <dbReference type="EMBL" id="KAA8497026.1"/>
    </source>
</evidence>
<dbReference type="Pfam" id="PF17035">
    <property type="entry name" value="BET"/>
    <property type="match status" value="1"/>
</dbReference>
<evidence type="ECO:0000256" key="4">
    <source>
        <dbReference type="PROSITE-ProRule" id="PRU00035"/>
    </source>
</evidence>
<dbReference type="PRINTS" id="PR00503">
    <property type="entry name" value="BROMODOMAIN"/>
</dbReference>
<dbReference type="PANTHER" id="PTHR45926">
    <property type="entry name" value="OSJNBA0053K19.4 PROTEIN"/>
    <property type="match status" value="1"/>
</dbReference>
<dbReference type="Pfam" id="PF00439">
    <property type="entry name" value="Bromodomain"/>
    <property type="match status" value="1"/>
</dbReference>
<feature type="compositionally biased region" description="Low complexity" evidence="5">
    <location>
        <begin position="381"/>
        <end position="396"/>
    </location>
</feature>
<evidence type="ECO:0000259" key="6">
    <source>
        <dbReference type="PROSITE" id="PS50014"/>
    </source>
</evidence>
<organism evidence="8 9">
    <name type="scientific">Porphyridium purpureum</name>
    <name type="common">Red alga</name>
    <name type="synonym">Porphyridium cruentum</name>
    <dbReference type="NCBI Taxonomy" id="35688"/>
    <lineage>
        <taxon>Eukaryota</taxon>
        <taxon>Rhodophyta</taxon>
        <taxon>Bangiophyceae</taxon>
        <taxon>Porphyridiales</taxon>
        <taxon>Porphyridiaceae</taxon>
        <taxon>Porphyridium</taxon>
    </lineage>
</organism>
<dbReference type="InterPro" id="IPR036427">
    <property type="entry name" value="Bromodomain-like_sf"/>
</dbReference>
<feature type="compositionally biased region" description="Basic and acidic residues" evidence="5">
    <location>
        <begin position="257"/>
        <end position="271"/>
    </location>
</feature>
<dbReference type="SMART" id="SM00297">
    <property type="entry name" value="BROMO"/>
    <property type="match status" value="1"/>
</dbReference>
<feature type="region of interest" description="Disordered" evidence="5">
    <location>
        <begin position="211"/>
        <end position="241"/>
    </location>
</feature>
<feature type="domain" description="Bromo" evidence="6">
    <location>
        <begin position="107"/>
        <end position="186"/>
    </location>
</feature>
<gene>
    <name evidence="8" type="ORF">FVE85_0755</name>
</gene>
<keyword evidence="3" id="KW-0804">Transcription</keyword>
<evidence type="ECO:0000256" key="1">
    <source>
        <dbReference type="ARBA" id="ARBA00023015"/>
    </source>
</evidence>
<protein>
    <submittedName>
        <fullName evidence="8">Transcription factor GTE1</fullName>
    </submittedName>
</protein>
<dbReference type="AlphaFoldDB" id="A0A5J4Z088"/>
<dbReference type="PROSITE" id="PS51525">
    <property type="entry name" value="NET"/>
    <property type="match status" value="1"/>
</dbReference>